<dbReference type="EMBL" id="BARS01049931">
    <property type="protein sequence ID" value="GAG38314.1"/>
    <property type="molecule type" value="Genomic_DNA"/>
</dbReference>
<name>X0X4Y8_9ZZZZ</name>
<organism evidence="2">
    <name type="scientific">marine sediment metagenome</name>
    <dbReference type="NCBI Taxonomy" id="412755"/>
    <lineage>
        <taxon>unclassified sequences</taxon>
        <taxon>metagenomes</taxon>
        <taxon>ecological metagenomes</taxon>
    </lineage>
</organism>
<proteinExistence type="predicted"/>
<comment type="caution">
    <text evidence="2">The sequence shown here is derived from an EMBL/GenBank/DDBJ whole genome shotgun (WGS) entry which is preliminary data.</text>
</comment>
<dbReference type="Gene3D" id="3.40.50.300">
    <property type="entry name" value="P-loop containing nucleotide triphosphate hydrolases"/>
    <property type="match status" value="1"/>
</dbReference>
<evidence type="ECO:0000313" key="2">
    <source>
        <dbReference type="EMBL" id="GAG38314.1"/>
    </source>
</evidence>
<dbReference type="InterPro" id="IPR027417">
    <property type="entry name" value="P-loop_NTPase"/>
</dbReference>
<dbReference type="Pfam" id="PF04466">
    <property type="entry name" value="Terminase_3"/>
    <property type="match status" value="1"/>
</dbReference>
<gene>
    <name evidence="2" type="ORF">S01H1_74617</name>
</gene>
<dbReference type="AlphaFoldDB" id="X0X4Y8"/>
<feature type="non-terminal residue" evidence="2">
    <location>
        <position position="1"/>
    </location>
</feature>
<evidence type="ECO:0000259" key="1">
    <source>
        <dbReference type="Pfam" id="PF04466"/>
    </source>
</evidence>
<feature type="non-terminal residue" evidence="2">
    <location>
        <position position="239"/>
    </location>
</feature>
<reference evidence="2" key="1">
    <citation type="journal article" date="2014" name="Front. Microbiol.">
        <title>High frequency of phylogenetically diverse reductive dehalogenase-homologous genes in deep subseafloor sedimentary metagenomes.</title>
        <authorList>
            <person name="Kawai M."/>
            <person name="Futagami T."/>
            <person name="Toyoda A."/>
            <person name="Takaki Y."/>
            <person name="Nishi S."/>
            <person name="Hori S."/>
            <person name="Arai W."/>
            <person name="Tsubouchi T."/>
            <person name="Morono Y."/>
            <person name="Uchiyama I."/>
            <person name="Ito T."/>
            <person name="Fujiyama A."/>
            <person name="Inagaki F."/>
            <person name="Takami H."/>
        </authorList>
    </citation>
    <scope>NUCLEOTIDE SEQUENCE</scope>
    <source>
        <strain evidence="2">Expedition CK06-06</strain>
    </source>
</reference>
<protein>
    <recommendedName>
        <fullName evidence="1">Phage terminase large subunit N-terminal domain-containing protein</fullName>
    </recommendedName>
</protein>
<accession>X0X4Y8</accession>
<feature type="domain" description="Phage terminase large subunit N-terminal" evidence="1">
    <location>
        <begin position="4"/>
        <end position="90"/>
    </location>
</feature>
<sequence>LQEIFSFNPEHPGELDDFWIYKHFFSKNKNEKSFESSISLELEGEIVEIPYIVVHSTYKDNTYCPPERKVVLEGLKLTNPYYYSVFTEGEWGVKEVESPYITAFDESKHISEDAIFVENRPFVMSFDFNVDNTTVLFSHIGNDYIHFFDEMTAKDLPSLLEMIKFKYGRWLPICKVTGDRSGQNRTHLISDAMNSFRMIRNTLKLTMRQLNIVVNPSHKDNRLTCNTILAFHPNVYFNP</sequence>
<dbReference type="InterPro" id="IPR035412">
    <property type="entry name" value="Terminase_L_N"/>
</dbReference>